<organism evidence="2 3">
    <name type="scientific">Gossypium anomalum</name>
    <dbReference type="NCBI Taxonomy" id="47600"/>
    <lineage>
        <taxon>Eukaryota</taxon>
        <taxon>Viridiplantae</taxon>
        <taxon>Streptophyta</taxon>
        <taxon>Embryophyta</taxon>
        <taxon>Tracheophyta</taxon>
        <taxon>Spermatophyta</taxon>
        <taxon>Magnoliopsida</taxon>
        <taxon>eudicotyledons</taxon>
        <taxon>Gunneridae</taxon>
        <taxon>Pentapetalae</taxon>
        <taxon>rosids</taxon>
        <taxon>malvids</taxon>
        <taxon>Malvales</taxon>
        <taxon>Malvaceae</taxon>
        <taxon>Malvoideae</taxon>
        <taxon>Gossypium</taxon>
    </lineage>
</organism>
<dbReference type="AlphaFoldDB" id="A0A8J6CRT9"/>
<evidence type="ECO:0000256" key="1">
    <source>
        <dbReference type="SAM" id="Phobius"/>
    </source>
</evidence>
<accession>A0A8J6CRT9</accession>
<protein>
    <submittedName>
        <fullName evidence="2">Uncharacterized protein</fullName>
    </submittedName>
</protein>
<comment type="caution">
    <text evidence="2">The sequence shown here is derived from an EMBL/GenBank/DDBJ whole genome shotgun (WGS) entry which is preliminary data.</text>
</comment>
<reference evidence="2 3" key="1">
    <citation type="journal article" date="2021" name="bioRxiv">
        <title>The Gossypium anomalum genome as a resource for cotton improvement and evolutionary analysis of hybrid incompatibility.</title>
        <authorList>
            <person name="Grover C.E."/>
            <person name="Yuan D."/>
            <person name="Arick M.A."/>
            <person name="Miller E.R."/>
            <person name="Hu G."/>
            <person name="Peterson D.G."/>
            <person name="Wendel J.F."/>
            <person name="Udall J.A."/>
        </authorList>
    </citation>
    <scope>NUCLEOTIDE SEQUENCE [LARGE SCALE GENOMIC DNA]</scope>
    <source>
        <strain evidence="2">JFW-Udall</strain>
        <tissue evidence="2">Leaf</tissue>
    </source>
</reference>
<dbReference type="OrthoDB" id="10538828at2759"/>
<evidence type="ECO:0000313" key="2">
    <source>
        <dbReference type="EMBL" id="KAG8481026.1"/>
    </source>
</evidence>
<evidence type="ECO:0000313" key="3">
    <source>
        <dbReference type="Proteomes" id="UP000701853"/>
    </source>
</evidence>
<name>A0A8J6CRT9_9ROSI</name>
<keyword evidence="1" id="KW-1133">Transmembrane helix</keyword>
<sequence>MVTLSKFSKTLLLKPFFLKTGNRLLKAKSWESPPIVFNKKPVRKSVTYEEGLAPSTRPKLEFNLACATLEDHRCHAPPPHRRFTDQDQLRQSRNREAWRSGTLVRGVRRKDSCNNFESLLVWALFGSIFYAYFPCIGSWHEFGPTAAPLCSLSCNENRAKILEGPNLPRLAKSCLLCQTHCALLFQNAPLLLHGYVICCNLICFTPAHEDKADDWNLLHRREDKADDICNSVTIVHLGNPSVAE</sequence>
<keyword evidence="1" id="KW-0472">Membrane</keyword>
<gene>
    <name evidence="2" type="ORF">CXB51_025786</name>
</gene>
<feature type="transmembrane region" description="Helical" evidence="1">
    <location>
        <begin position="115"/>
        <end position="133"/>
    </location>
</feature>
<keyword evidence="1" id="KW-0812">Transmembrane</keyword>
<dbReference type="Proteomes" id="UP000701853">
    <property type="component" value="Chromosome 10"/>
</dbReference>
<proteinExistence type="predicted"/>
<keyword evidence="3" id="KW-1185">Reference proteome</keyword>
<dbReference type="EMBL" id="JAHUZN010000010">
    <property type="protein sequence ID" value="KAG8481026.1"/>
    <property type="molecule type" value="Genomic_DNA"/>
</dbReference>